<name>A0A2U1BB77_9BACT</name>
<evidence type="ECO:0000259" key="7">
    <source>
        <dbReference type="Pfam" id="PF16355"/>
    </source>
</evidence>
<feature type="domain" description="DUF4982" evidence="7">
    <location>
        <begin position="619"/>
        <end position="671"/>
    </location>
</feature>
<dbReference type="GO" id="GO:0004553">
    <property type="term" value="F:hydrolase activity, hydrolyzing O-glycosyl compounds"/>
    <property type="evidence" value="ECO:0007669"/>
    <property type="project" value="InterPro"/>
</dbReference>
<evidence type="ECO:0000313" key="9">
    <source>
        <dbReference type="EMBL" id="PVY45918.1"/>
    </source>
</evidence>
<dbReference type="Gene3D" id="3.20.20.80">
    <property type="entry name" value="Glycosidases"/>
    <property type="match status" value="1"/>
</dbReference>
<sequence>MGREVVDFDSGWRFLCGDVPYPNTFWGLSKAGICTQGGSGEEFDDSDWEKIDLPHDFVHLGERDYSDEPPRRYADGTAMTNSALQHDPFRMWDTGDWIQNRGCYRYGIGWYRKRFRLEEADRDKRIFIEFDGVCRDSQVWCNGFSLGRHESGYTGFAYELTDFARFGGENLLAVRADSTLPEGWYYEGGGIYRHVRLLKLERICFVRHGVRIQASASPRIRIGYRLENRLEPGRKVRFHCTVFSPDGTFAGEGSLEFLPEYWREAGAELELTLNSCKFWSPAHPQLYTAVCEIESGGAVFDRVKVKFGLRSAVFDAQRGFLLNGEPLKIKGMCCHQDHAGVGTAVPDAVQEFRLLRLREMGCNAYRVAHHAPSPELADLCDRLGILLLPENRLLSSAPEQLGQLREMVCAFRNHPSVILWSLGNEETRVQFFPEGPRIVETLKHFVRQFDDRPVTAALFSNYLTSGPAALDRMLPTARALDVMGFNYCDQHWFFYRAANPEQPFLVTEESSLSPVRGCYRDDHEHGKLSWLGTEKPFDFARRWALVRDYSFIAGLFIWTGFDYRGEPTPLPRPAAASSFGVMDSCGFAKDSFYYYAAQWRPEPLLYAFPPWTHRVEPGIPVPVYAFTNCDEAELLINGRTVCHRKAVDGVVCFGEFPYEPGVLCVKGSGPGSKTVEFVSHTAGEPAALRLESAFRGANVELVNVFIVDNLGVVIPDAELPVIFELTEGVLLGTGNGRPDDTVRDDSPCRTTFAGCAQAIIRRPPGAPITVRSPGLPPARLG</sequence>
<dbReference type="EMBL" id="QEKH01000001">
    <property type="protein sequence ID" value="PVY45918.1"/>
    <property type="molecule type" value="Genomic_DNA"/>
</dbReference>
<evidence type="ECO:0000313" key="10">
    <source>
        <dbReference type="Proteomes" id="UP000245959"/>
    </source>
</evidence>
<dbReference type="PANTHER" id="PTHR42732:SF1">
    <property type="entry name" value="BETA-MANNOSIDASE"/>
    <property type="match status" value="1"/>
</dbReference>
<dbReference type="PRINTS" id="PR00132">
    <property type="entry name" value="GLHYDRLASE2"/>
</dbReference>
<dbReference type="InterPro" id="IPR006104">
    <property type="entry name" value="Glyco_hydro_2_N"/>
</dbReference>
<dbReference type="InterPro" id="IPR017853">
    <property type="entry name" value="GH"/>
</dbReference>
<dbReference type="InterPro" id="IPR006103">
    <property type="entry name" value="Glyco_hydro_2_cat"/>
</dbReference>
<keyword evidence="2" id="KW-0378">Hydrolase</keyword>
<dbReference type="SUPFAM" id="SSF49785">
    <property type="entry name" value="Galactose-binding domain-like"/>
    <property type="match status" value="1"/>
</dbReference>
<dbReference type="GeneID" id="78293648"/>
<organism evidence="9 10">
    <name type="scientific">Victivallis vadensis</name>
    <dbReference type="NCBI Taxonomy" id="172901"/>
    <lineage>
        <taxon>Bacteria</taxon>
        <taxon>Pseudomonadati</taxon>
        <taxon>Lentisphaerota</taxon>
        <taxon>Lentisphaeria</taxon>
        <taxon>Victivallales</taxon>
        <taxon>Victivallaceae</taxon>
        <taxon>Victivallis</taxon>
    </lineage>
</organism>
<dbReference type="InterPro" id="IPR036156">
    <property type="entry name" value="Beta-gal/glucu_dom_sf"/>
</dbReference>
<evidence type="ECO:0000259" key="6">
    <source>
        <dbReference type="Pfam" id="PF02837"/>
    </source>
</evidence>
<dbReference type="InterPro" id="IPR008979">
    <property type="entry name" value="Galactose-bd-like_sf"/>
</dbReference>
<dbReference type="InterPro" id="IPR013783">
    <property type="entry name" value="Ig-like_fold"/>
</dbReference>
<protein>
    <submittedName>
        <fullName evidence="9">Beta-galactosidase</fullName>
    </submittedName>
</protein>
<evidence type="ECO:0000259" key="8">
    <source>
        <dbReference type="Pfam" id="PF18565"/>
    </source>
</evidence>
<dbReference type="AlphaFoldDB" id="A0A2U1BB77"/>
<dbReference type="Pfam" id="PF02837">
    <property type="entry name" value="Glyco_hydro_2_N"/>
    <property type="match status" value="1"/>
</dbReference>
<dbReference type="SUPFAM" id="SSF49303">
    <property type="entry name" value="beta-Galactosidase/glucuronidase domain"/>
    <property type="match status" value="1"/>
</dbReference>
<comment type="caution">
    <text evidence="9">The sequence shown here is derived from an EMBL/GenBank/DDBJ whole genome shotgun (WGS) entry which is preliminary data.</text>
</comment>
<dbReference type="Pfam" id="PF00703">
    <property type="entry name" value="Glyco_hydro_2"/>
    <property type="match status" value="1"/>
</dbReference>
<evidence type="ECO:0000256" key="3">
    <source>
        <dbReference type="ARBA" id="ARBA00023295"/>
    </source>
</evidence>
<dbReference type="Gene3D" id="2.60.120.260">
    <property type="entry name" value="Galactose-binding domain-like"/>
    <property type="match status" value="1"/>
</dbReference>
<dbReference type="InterPro" id="IPR040605">
    <property type="entry name" value="Glyco_hydro2_dom5"/>
</dbReference>
<feature type="domain" description="Glycoside hydrolase family 2 immunoglobulin-like beta-sandwich" evidence="4">
    <location>
        <begin position="267"/>
        <end position="310"/>
    </location>
</feature>
<dbReference type="PANTHER" id="PTHR42732">
    <property type="entry name" value="BETA-GALACTOSIDASE"/>
    <property type="match status" value="1"/>
</dbReference>
<dbReference type="Pfam" id="PF16355">
    <property type="entry name" value="DUF4982"/>
    <property type="match status" value="1"/>
</dbReference>
<feature type="domain" description="Glycoside hydrolase family 2 catalytic" evidence="5">
    <location>
        <begin position="319"/>
        <end position="455"/>
    </location>
</feature>
<dbReference type="InterPro" id="IPR051913">
    <property type="entry name" value="GH2_Domain-Containing"/>
</dbReference>
<dbReference type="InterPro" id="IPR006102">
    <property type="entry name" value="Ig-like_GH2"/>
</dbReference>
<dbReference type="Gene3D" id="2.60.40.10">
    <property type="entry name" value="Immunoglobulins"/>
    <property type="match status" value="3"/>
</dbReference>
<dbReference type="PROSITE" id="PS00608">
    <property type="entry name" value="GLYCOSYL_HYDROL_F2_2"/>
    <property type="match status" value="1"/>
</dbReference>
<evidence type="ECO:0000256" key="2">
    <source>
        <dbReference type="ARBA" id="ARBA00022801"/>
    </source>
</evidence>
<dbReference type="SUPFAM" id="SSF51445">
    <property type="entry name" value="(Trans)glycosidases"/>
    <property type="match status" value="1"/>
</dbReference>
<feature type="domain" description="Glycosyl hydrolases family 2 sugar binding" evidence="6">
    <location>
        <begin position="107"/>
        <end position="199"/>
    </location>
</feature>
<keyword evidence="3" id="KW-0326">Glycosidase</keyword>
<evidence type="ECO:0000259" key="5">
    <source>
        <dbReference type="Pfam" id="PF02836"/>
    </source>
</evidence>
<dbReference type="Pfam" id="PF18565">
    <property type="entry name" value="Glyco_hydro2_C5"/>
    <property type="match status" value="1"/>
</dbReference>
<dbReference type="RefSeq" id="WP_165832735.1">
    <property type="nucleotide sequence ID" value="NZ_CABMMC010000127.1"/>
</dbReference>
<proteinExistence type="inferred from homology"/>
<dbReference type="Pfam" id="PF02836">
    <property type="entry name" value="Glyco_hydro_2_C"/>
    <property type="match status" value="1"/>
</dbReference>
<dbReference type="InterPro" id="IPR032311">
    <property type="entry name" value="DUF4982"/>
</dbReference>
<feature type="domain" description="Glycoside hydrolase family 2" evidence="8">
    <location>
        <begin position="696"/>
        <end position="779"/>
    </location>
</feature>
<evidence type="ECO:0000259" key="4">
    <source>
        <dbReference type="Pfam" id="PF00703"/>
    </source>
</evidence>
<dbReference type="InterPro" id="IPR023232">
    <property type="entry name" value="Glyco_hydro_2_AS"/>
</dbReference>
<dbReference type="InterPro" id="IPR006101">
    <property type="entry name" value="Glyco_hydro_2"/>
</dbReference>
<dbReference type="Proteomes" id="UP000245959">
    <property type="component" value="Unassembled WGS sequence"/>
</dbReference>
<keyword evidence="10" id="KW-1185">Reference proteome</keyword>
<comment type="similarity">
    <text evidence="1">Belongs to the glycosyl hydrolase 2 family.</text>
</comment>
<dbReference type="GO" id="GO:0005975">
    <property type="term" value="P:carbohydrate metabolic process"/>
    <property type="evidence" value="ECO:0007669"/>
    <property type="project" value="InterPro"/>
</dbReference>
<reference evidence="9 10" key="1">
    <citation type="submission" date="2018-04" db="EMBL/GenBank/DDBJ databases">
        <title>Genomic Encyclopedia of Type Strains, Phase IV (KMG-IV): sequencing the most valuable type-strain genomes for metagenomic binning, comparative biology and taxonomic classification.</title>
        <authorList>
            <person name="Goeker M."/>
        </authorList>
    </citation>
    <scope>NUCLEOTIDE SEQUENCE [LARGE SCALE GENOMIC DNA]</scope>
    <source>
        <strain evidence="9 10">DSM 14823</strain>
    </source>
</reference>
<gene>
    <name evidence="9" type="ORF">C8D82_101112</name>
</gene>
<accession>A0A2U1BB77</accession>
<evidence type="ECO:0000256" key="1">
    <source>
        <dbReference type="ARBA" id="ARBA00007401"/>
    </source>
</evidence>